<evidence type="ECO:0000313" key="2">
    <source>
        <dbReference type="Proteomes" id="UP000245626"/>
    </source>
</evidence>
<organism evidence="1 2">
    <name type="scientific">Violaceomyces palustris</name>
    <dbReference type="NCBI Taxonomy" id="1673888"/>
    <lineage>
        <taxon>Eukaryota</taxon>
        <taxon>Fungi</taxon>
        <taxon>Dikarya</taxon>
        <taxon>Basidiomycota</taxon>
        <taxon>Ustilaginomycotina</taxon>
        <taxon>Ustilaginomycetes</taxon>
        <taxon>Violaceomycetales</taxon>
        <taxon>Violaceomycetaceae</taxon>
        <taxon>Violaceomyces</taxon>
    </lineage>
</organism>
<sequence length="1180" mass="128918">MDPKLTSSAATLLHPGSRGFPSLLPSRSRHRTDELYQWSFPLDPTRRSTQSIRSVSDPNKLFPDTLSLDLDRDATERGHGDLEASIDFIRAYHPEIDVPSQLLADELVQSLSARRQQRDERYVDRGQLVAVVPAVRSSFGRGAGDLLVVSAGGENQEHLFISRLRPPQEDSYDLVSHIRAAKRRQDSEQAQQHHQPTFEPFVTPVTSFSSPILQIVAAPDEVDQHPKSAHRGAWIAVRTSASLIVYSISRASRTDPDISSRPYRLNVVHDFQEEGVLVRPAVDFCFHPSTRTKGLLIDCAGNLMAWKADDSPRRPLKSWTDSAGAVKLTKASSDPGSKVAFGSESGTAFVMTRDLLQRVDLDTKTSTSLYRSAPVTKKERETLTSMCVVSQAASGLKILAVSTTLRILFYDLQKPRSPPIAISHQRATDSSLHLSALPTGDPTTIDLVLSSRNNRLTTSYSVALARSSSSRGPELVLHRPSLLPCGLPPGKVAGSPPTFYDLRSLPQYEDWCYENGASFLWLDMAELGSLWLRIFCSVHNDKRGASVELVKNDIQVALKQNTLARTVEEAGLRVQDPGPFGHREVMLLDFEDLYRSIMEDNLTRDRNPASRSNERLENVLRKAGRFLQALESPLEALVTPLEIISAASLELDSEPAARKSKRRAAVSNFLIPNPPSADAIRNQPNLMTALVKLGRGLALDAWTMDLRGLIDDALPSTSSGSSTGSKVNRPLFQAWTQLANQITARYYPSKLPRVLPAGLTIPDPKVYRENIRKASDQIALDLCLSSFAMTNERAWAADDTDDKEGRQGAAEGGGRVESTNWTPRFTSETDPTLLASLGEMGMAPPPEIKFTMLRPRRKAGSSRLKGEGGVDLEGKGKSREEEEEEEEGGSVPGHPRISTLTARLLLDEWRLGSSPLDYRYEDPYASGGGGEGELTDGERESSRMLHSRMKGRSKVVSTNNGGGVGDGLVPSAYGGWEEAWPSSQGSGQQGQSQGSSQRMPPSISIGSRRNRPSDQGLGGIETDPNRFVSASQPLAARPSSSSSRRPTSILARSRMRQGGEGLDPIREEGFASRFADRESKERSRAFGLVVVDGSDPSSRRVGRKRGVDESEEGPSSPPLSSPSASRRRGEGGRQSDAAPPSSPLEARALTQIVPGRYASRQGGKDGKEGRKVKKPRKSGF</sequence>
<name>A0ACD0NRS7_9BASI</name>
<keyword evidence="2" id="KW-1185">Reference proteome</keyword>
<proteinExistence type="predicted"/>
<protein>
    <submittedName>
        <fullName evidence="1">Uncharacterized protein</fullName>
    </submittedName>
</protein>
<dbReference type="EMBL" id="KZ820202">
    <property type="protein sequence ID" value="PWN48450.1"/>
    <property type="molecule type" value="Genomic_DNA"/>
</dbReference>
<evidence type="ECO:0000313" key="1">
    <source>
        <dbReference type="EMBL" id="PWN48450.1"/>
    </source>
</evidence>
<reference evidence="1 2" key="1">
    <citation type="journal article" date="2018" name="Mol. Biol. Evol.">
        <title>Broad Genomic Sampling Reveals a Smut Pathogenic Ancestry of the Fungal Clade Ustilaginomycotina.</title>
        <authorList>
            <person name="Kijpornyongpan T."/>
            <person name="Mondo S.J."/>
            <person name="Barry K."/>
            <person name="Sandor L."/>
            <person name="Lee J."/>
            <person name="Lipzen A."/>
            <person name="Pangilinan J."/>
            <person name="LaButti K."/>
            <person name="Hainaut M."/>
            <person name="Henrissat B."/>
            <person name="Grigoriev I.V."/>
            <person name="Spatafora J.W."/>
            <person name="Aime M.C."/>
        </authorList>
    </citation>
    <scope>NUCLEOTIDE SEQUENCE [LARGE SCALE GENOMIC DNA]</scope>
    <source>
        <strain evidence="1 2">SA 807</strain>
    </source>
</reference>
<accession>A0ACD0NRS7</accession>
<gene>
    <name evidence="1" type="ORF">IE53DRAFT_389360</name>
</gene>
<dbReference type="Proteomes" id="UP000245626">
    <property type="component" value="Unassembled WGS sequence"/>
</dbReference>